<dbReference type="InterPro" id="IPR035906">
    <property type="entry name" value="MetI-like_sf"/>
</dbReference>
<feature type="transmembrane region" description="Helical" evidence="7">
    <location>
        <begin position="451"/>
        <end position="471"/>
    </location>
</feature>
<dbReference type="EMBL" id="NRRE01000032">
    <property type="protein sequence ID" value="MBK1698892.1"/>
    <property type="molecule type" value="Genomic_DNA"/>
</dbReference>
<evidence type="ECO:0000256" key="4">
    <source>
        <dbReference type="ARBA" id="ARBA00022692"/>
    </source>
</evidence>
<evidence type="ECO:0000256" key="5">
    <source>
        <dbReference type="ARBA" id="ARBA00022989"/>
    </source>
</evidence>
<evidence type="ECO:0000256" key="2">
    <source>
        <dbReference type="ARBA" id="ARBA00022448"/>
    </source>
</evidence>
<evidence type="ECO:0000259" key="8">
    <source>
        <dbReference type="PROSITE" id="PS50928"/>
    </source>
</evidence>
<dbReference type="GO" id="GO:0005886">
    <property type="term" value="C:plasma membrane"/>
    <property type="evidence" value="ECO:0007669"/>
    <property type="project" value="UniProtKB-SubCell"/>
</dbReference>
<sequence length="584" mass="62444">MTTAPRQLTGLTPPAAAAAVRRPEDAWLRVFPVTALALFLAPIGAGLVYTWLPAFGWFPALGGDSLTLQHWRTLLATPGLGASVRLTLTSGVLATALSLTITIGFVAAAQGTRTMARVRRFLAPLLAVPHVAVAIGLAFLIAPSGWAARLVSPWLTGWSVPPALASVQDPYGLALAAALVVKEVPYLLLMTLAALDQTRADKRLAVARSLGYGPVVAWLKTVLPAVYGQIRLPIYAVLAFSLSVVDVALVLGPGTPPPLAVQVFRWFNDPDLMLRFVGAAGAALQLLLVAGAILAWNLLERGIMRLGRRWIAAGTRGGPAMVARASAKVAMVSVQLLSLAGLVVLAVWSLTGRWRYPDALPTSWRLDNWTRQLDTIWLTGSTTLICGLAATGIALLLTLGCLENEQRNQTHPTGRALWLLYLPLLVPQVSFLFGAQVLAVRAGLDGTWPALVWSHLLFVLPYLFLSLADAYRALDPRYPRAALCLGARPGRVFWRVKLPMLARPILFAFAVGFAVSVTQYLPTVFAGAGRFATFTTEAVAQAGGGDRRIAGVFALLQALLPLALFAAAIALPAWLFRNRRALEG</sequence>
<comment type="subcellular location">
    <subcellularLocation>
        <location evidence="1 7">Cell membrane</location>
        <topology evidence="1 7">Multi-pass membrane protein</topology>
    </subcellularLocation>
</comment>
<evidence type="ECO:0000256" key="3">
    <source>
        <dbReference type="ARBA" id="ARBA00022475"/>
    </source>
</evidence>
<feature type="transmembrane region" description="Helical" evidence="7">
    <location>
        <begin position="171"/>
        <end position="195"/>
    </location>
</feature>
<evidence type="ECO:0000256" key="1">
    <source>
        <dbReference type="ARBA" id="ARBA00004651"/>
    </source>
</evidence>
<organism evidence="9 10">
    <name type="scientific">Rhodovibrio salinarum</name>
    <dbReference type="NCBI Taxonomy" id="1087"/>
    <lineage>
        <taxon>Bacteria</taxon>
        <taxon>Pseudomonadati</taxon>
        <taxon>Pseudomonadota</taxon>
        <taxon>Alphaproteobacteria</taxon>
        <taxon>Rhodospirillales</taxon>
        <taxon>Rhodovibrionaceae</taxon>
        <taxon>Rhodovibrio</taxon>
    </lineage>
</organism>
<feature type="transmembrane region" description="Helical" evidence="7">
    <location>
        <begin position="30"/>
        <end position="52"/>
    </location>
</feature>
<feature type="transmembrane region" description="Helical" evidence="7">
    <location>
        <begin position="549"/>
        <end position="576"/>
    </location>
</feature>
<evidence type="ECO:0000256" key="6">
    <source>
        <dbReference type="ARBA" id="ARBA00023136"/>
    </source>
</evidence>
<proteinExistence type="inferred from homology"/>
<feature type="transmembrane region" description="Helical" evidence="7">
    <location>
        <begin position="376"/>
        <end position="397"/>
    </location>
</feature>
<dbReference type="PANTHER" id="PTHR30183">
    <property type="entry name" value="MOLYBDENUM TRANSPORT SYSTEM PERMEASE PROTEIN MODB"/>
    <property type="match status" value="1"/>
</dbReference>
<evidence type="ECO:0000256" key="7">
    <source>
        <dbReference type="RuleBase" id="RU363032"/>
    </source>
</evidence>
<keyword evidence="5 7" id="KW-1133">Transmembrane helix</keyword>
<protein>
    <submittedName>
        <fullName evidence="9">ABC transporter permease</fullName>
    </submittedName>
</protein>
<accession>A0A934V102</accession>
<keyword evidence="6 7" id="KW-0472">Membrane</keyword>
<dbReference type="Gene3D" id="1.10.3720.10">
    <property type="entry name" value="MetI-like"/>
    <property type="match status" value="2"/>
</dbReference>
<feature type="transmembrane region" description="Helical" evidence="7">
    <location>
        <begin position="121"/>
        <end position="142"/>
    </location>
</feature>
<dbReference type="Proteomes" id="UP000778970">
    <property type="component" value="Unassembled WGS sequence"/>
</dbReference>
<dbReference type="RefSeq" id="WP_081728471.1">
    <property type="nucleotide sequence ID" value="NZ_NRRE01000032.1"/>
</dbReference>
<dbReference type="AlphaFoldDB" id="A0A934V102"/>
<comment type="caution">
    <text evidence="9">The sequence shown here is derived from an EMBL/GenBank/DDBJ whole genome shotgun (WGS) entry which is preliminary data.</text>
</comment>
<keyword evidence="10" id="KW-1185">Reference proteome</keyword>
<gene>
    <name evidence="9" type="ORF">CKO21_16730</name>
</gene>
<keyword evidence="4 7" id="KW-0812">Transmembrane</keyword>
<comment type="similarity">
    <text evidence="7">Belongs to the binding-protein-dependent transport system permease family.</text>
</comment>
<keyword evidence="3" id="KW-1003">Cell membrane</keyword>
<dbReference type="Pfam" id="PF00528">
    <property type="entry name" value="BPD_transp_1"/>
    <property type="match status" value="1"/>
</dbReference>
<dbReference type="PROSITE" id="PS50928">
    <property type="entry name" value="ABC_TM1"/>
    <property type="match status" value="2"/>
</dbReference>
<feature type="transmembrane region" description="Helical" evidence="7">
    <location>
        <begin position="418"/>
        <end position="439"/>
    </location>
</feature>
<feature type="domain" description="ABC transmembrane type-1" evidence="8">
    <location>
        <begin position="372"/>
        <end position="568"/>
    </location>
</feature>
<reference evidence="9" key="1">
    <citation type="submission" date="2017-08" db="EMBL/GenBank/DDBJ databases">
        <authorList>
            <person name="Imhoff J.F."/>
            <person name="Rahn T."/>
            <person name="Kuenzel S."/>
            <person name="Neulinger S.C."/>
        </authorList>
    </citation>
    <scope>NUCLEOTIDE SEQUENCE</scope>
    <source>
        <strain evidence="9">DSM 9154</strain>
    </source>
</reference>
<feature type="transmembrane region" description="Helical" evidence="7">
    <location>
        <begin position="272"/>
        <end position="299"/>
    </location>
</feature>
<name>A0A934V102_9PROT</name>
<dbReference type="CDD" id="cd06261">
    <property type="entry name" value="TM_PBP2"/>
    <property type="match status" value="1"/>
</dbReference>
<dbReference type="GO" id="GO:0055085">
    <property type="term" value="P:transmembrane transport"/>
    <property type="evidence" value="ECO:0007669"/>
    <property type="project" value="InterPro"/>
</dbReference>
<dbReference type="SUPFAM" id="SSF161098">
    <property type="entry name" value="MetI-like"/>
    <property type="match status" value="2"/>
</dbReference>
<feature type="transmembrane region" description="Helical" evidence="7">
    <location>
        <begin position="505"/>
        <end position="529"/>
    </location>
</feature>
<evidence type="ECO:0000313" key="9">
    <source>
        <dbReference type="EMBL" id="MBK1698892.1"/>
    </source>
</evidence>
<feature type="transmembrane region" description="Helical" evidence="7">
    <location>
        <begin position="336"/>
        <end position="356"/>
    </location>
</feature>
<reference evidence="9" key="2">
    <citation type="journal article" date="2020" name="Microorganisms">
        <title>Osmotic Adaptation and Compatible Solute Biosynthesis of Phototrophic Bacteria as Revealed from Genome Analyses.</title>
        <authorList>
            <person name="Imhoff J.F."/>
            <person name="Rahn T."/>
            <person name="Kunzel S."/>
            <person name="Keller A."/>
            <person name="Neulinger S.C."/>
        </authorList>
    </citation>
    <scope>NUCLEOTIDE SEQUENCE</scope>
    <source>
        <strain evidence="9">DSM 9154</strain>
    </source>
</reference>
<feature type="transmembrane region" description="Helical" evidence="7">
    <location>
        <begin position="88"/>
        <end position="109"/>
    </location>
</feature>
<dbReference type="InterPro" id="IPR000515">
    <property type="entry name" value="MetI-like"/>
</dbReference>
<feature type="transmembrane region" description="Helical" evidence="7">
    <location>
        <begin position="232"/>
        <end position="252"/>
    </location>
</feature>
<keyword evidence="2 7" id="KW-0813">Transport</keyword>
<dbReference type="PANTHER" id="PTHR30183:SF6">
    <property type="entry name" value="INNER MEMBRANE ABC TRANSPORTER PERMEASE PROTEIN YNJC"/>
    <property type="match status" value="1"/>
</dbReference>
<feature type="domain" description="ABC transmembrane type-1" evidence="8">
    <location>
        <begin position="80"/>
        <end position="295"/>
    </location>
</feature>
<evidence type="ECO:0000313" key="10">
    <source>
        <dbReference type="Proteomes" id="UP000778970"/>
    </source>
</evidence>